<comment type="caution">
    <text evidence="5">The sequence shown here is derived from an EMBL/GenBank/DDBJ whole genome shotgun (WGS) entry which is preliminary data.</text>
</comment>
<dbReference type="SMART" id="SM01208">
    <property type="entry name" value="G5"/>
    <property type="match status" value="1"/>
</dbReference>
<dbReference type="Proteomes" id="UP000601522">
    <property type="component" value="Unassembled WGS sequence"/>
</dbReference>
<evidence type="ECO:0000313" key="5">
    <source>
        <dbReference type="EMBL" id="MBC8590898.1"/>
    </source>
</evidence>
<dbReference type="PROSITE" id="PS51782">
    <property type="entry name" value="LYSM"/>
    <property type="match status" value="1"/>
</dbReference>
<dbReference type="CDD" id="cd12797">
    <property type="entry name" value="M23_peptidase"/>
    <property type="match status" value="1"/>
</dbReference>
<keyword evidence="2" id="KW-1133">Transmembrane helix</keyword>
<dbReference type="Pfam" id="PF01476">
    <property type="entry name" value="LysM"/>
    <property type="match status" value="1"/>
</dbReference>
<dbReference type="RefSeq" id="WP_249323740.1">
    <property type="nucleotide sequence ID" value="NZ_JACRTK010000003.1"/>
</dbReference>
<dbReference type="Gene3D" id="3.10.350.10">
    <property type="entry name" value="LysM domain"/>
    <property type="match status" value="1"/>
</dbReference>
<feature type="domain" description="LysM" evidence="4">
    <location>
        <begin position="236"/>
        <end position="280"/>
    </location>
</feature>
<dbReference type="PANTHER" id="PTHR21666">
    <property type="entry name" value="PEPTIDASE-RELATED"/>
    <property type="match status" value="1"/>
</dbReference>
<name>A0A926EW01_9FIRM</name>
<keyword evidence="1" id="KW-0732">Signal</keyword>
<keyword evidence="6" id="KW-1185">Reference proteome</keyword>
<evidence type="ECO:0000256" key="1">
    <source>
        <dbReference type="ARBA" id="ARBA00022729"/>
    </source>
</evidence>
<dbReference type="InterPro" id="IPR016047">
    <property type="entry name" value="M23ase_b-sheet_dom"/>
</dbReference>
<sequence length="495" mass="55414">MEERNPLLEGFARCKNIANNISRCIKSMGGKVFKNKDINFDNINNTYIKNKYFKKALAGFMIASILGIGYTGYKVNEIRTRSVDVYIDQVKIGTVRNEEDVLEVVHEIREDISEKHNINVKINDNIKLEPSHSKDSGLISKNDLKSGLKSKIGFLVTGCAIVIDGEEIGVLNSKEEAENVIKTFKKSYIEELSHKNLKKAKILEEIEFVKKDIPLNKMNNEEELLEIIKTGSEKIKTHTIEVGENFWTIAKIYGTTMEELEKANPDKDGQYLQIGDEIRLVMPAPKLTVETIEEIQYEEAVDYDVKVELNNSMYKNQKKVKVEGVRGETKITANIVRHNGIEIEKNIVSEEVVKKPTDQIVVKGTKDVPRTVATGTFLMPTRGRFTSGFGRRWGRMHRGIDIAAPTGTPIKAADGGTVTFAGSNGSLGKMVKINHGNGLETIYGHCSKIHVRVGQKVYKGQHIANVGNTGRSTGPHLHLEVIKNGVHQNPSRYVR</sequence>
<dbReference type="PANTHER" id="PTHR21666:SF270">
    <property type="entry name" value="MUREIN HYDROLASE ACTIVATOR ENVC"/>
    <property type="match status" value="1"/>
</dbReference>
<dbReference type="PROSITE" id="PS51109">
    <property type="entry name" value="G5"/>
    <property type="match status" value="1"/>
</dbReference>
<keyword evidence="2" id="KW-0812">Transmembrane</keyword>
<dbReference type="Gene3D" id="2.20.230.10">
    <property type="entry name" value="Resuscitation-promoting factor rpfb"/>
    <property type="match status" value="1"/>
</dbReference>
<dbReference type="InterPro" id="IPR018392">
    <property type="entry name" value="LysM"/>
</dbReference>
<dbReference type="InterPro" id="IPR036779">
    <property type="entry name" value="LysM_dom_sf"/>
</dbReference>
<dbReference type="AlphaFoldDB" id="A0A926EW01"/>
<dbReference type="Pfam" id="PF01551">
    <property type="entry name" value="Peptidase_M23"/>
    <property type="match status" value="1"/>
</dbReference>
<evidence type="ECO:0000313" key="6">
    <source>
        <dbReference type="Proteomes" id="UP000601522"/>
    </source>
</evidence>
<dbReference type="GO" id="GO:0004222">
    <property type="term" value="F:metalloendopeptidase activity"/>
    <property type="evidence" value="ECO:0007669"/>
    <property type="project" value="TreeGrafter"/>
</dbReference>
<dbReference type="SUPFAM" id="SSF51261">
    <property type="entry name" value="Duplicated hybrid motif"/>
    <property type="match status" value="1"/>
</dbReference>
<accession>A0A926EW01</accession>
<evidence type="ECO:0000259" key="3">
    <source>
        <dbReference type="PROSITE" id="PS51109"/>
    </source>
</evidence>
<dbReference type="EMBL" id="JACRTK010000003">
    <property type="protein sequence ID" value="MBC8590898.1"/>
    <property type="molecule type" value="Genomic_DNA"/>
</dbReference>
<dbReference type="Pfam" id="PF07501">
    <property type="entry name" value="G5"/>
    <property type="match status" value="1"/>
</dbReference>
<evidence type="ECO:0000259" key="4">
    <source>
        <dbReference type="PROSITE" id="PS51782"/>
    </source>
</evidence>
<organism evidence="5 6">
    <name type="scientific">Wansuia hejianensis</name>
    <dbReference type="NCBI Taxonomy" id="2763667"/>
    <lineage>
        <taxon>Bacteria</taxon>
        <taxon>Bacillati</taxon>
        <taxon>Bacillota</taxon>
        <taxon>Clostridia</taxon>
        <taxon>Lachnospirales</taxon>
        <taxon>Lachnospiraceae</taxon>
        <taxon>Wansuia</taxon>
    </lineage>
</organism>
<dbReference type="InterPro" id="IPR011055">
    <property type="entry name" value="Dup_hybrid_motif"/>
</dbReference>
<dbReference type="CDD" id="cd00118">
    <property type="entry name" value="LysM"/>
    <property type="match status" value="1"/>
</dbReference>
<gene>
    <name evidence="5" type="ORF">H8689_07210</name>
</gene>
<feature type="transmembrane region" description="Helical" evidence="2">
    <location>
        <begin position="56"/>
        <end position="73"/>
    </location>
</feature>
<proteinExistence type="predicted"/>
<keyword evidence="2" id="KW-0472">Membrane</keyword>
<evidence type="ECO:0000256" key="2">
    <source>
        <dbReference type="SAM" id="Phobius"/>
    </source>
</evidence>
<reference evidence="5 6" key="1">
    <citation type="submission" date="2020-08" db="EMBL/GenBank/DDBJ databases">
        <title>Genome public.</title>
        <authorList>
            <person name="Liu C."/>
            <person name="Sun Q."/>
        </authorList>
    </citation>
    <scope>NUCLEOTIDE SEQUENCE [LARGE SCALE GENOMIC DNA]</scope>
    <source>
        <strain evidence="5 6">NSJ-26</strain>
    </source>
</reference>
<dbReference type="Gene3D" id="2.70.70.10">
    <property type="entry name" value="Glucose Permease (Domain IIA)"/>
    <property type="match status" value="1"/>
</dbReference>
<dbReference type="SMART" id="SM00257">
    <property type="entry name" value="LysM"/>
    <property type="match status" value="1"/>
</dbReference>
<feature type="domain" description="G5" evidence="3">
    <location>
        <begin position="286"/>
        <end position="367"/>
    </location>
</feature>
<protein>
    <submittedName>
        <fullName evidence="5">M23 family metallopeptidase</fullName>
    </submittedName>
</protein>
<dbReference type="InterPro" id="IPR011098">
    <property type="entry name" value="G5_dom"/>
</dbReference>
<dbReference type="InterPro" id="IPR050570">
    <property type="entry name" value="Cell_wall_metabolism_enzyme"/>
</dbReference>